<evidence type="ECO:0000256" key="2">
    <source>
        <dbReference type="SAM" id="MobiDB-lite"/>
    </source>
</evidence>
<reference evidence="3" key="2">
    <citation type="submission" date="2019-07" db="EMBL/GenBank/DDBJ databases">
        <authorList>
            <person name="Yang Y."/>
            <person name="Bocs S."/>
            <person name="Baudouin L."/>
        </authorList>
    </citation>
    <scope>NUCLEOTIDE SEQUENCE</scope>
    <source>
        <tissue evidence="3">Spear leaf of Hainan Tall coconut</tissue>
    </source>
</reference>
<feature type="compositionally biased region" description="Gly residues" evidence="2">
    <location>
        <begin position="120"/>
        <end position="133"/>
    </location>
</feature>
<dbReference type="SMART" id="SM00320">
    <property type="entry name" value="WD40"/>
    <property type="match status" value="6"/>
</dbReference>
<keyword evidence="4" id="KW-1185">Reference proteome</keyword>
<dbReference type="InterPro" id="IPR001680">
    <property type="entry name" value="WD40_rpt"/>
</dbReference>
<comment type="caution">
    <text evidence="3">The sequence shown here is derived from an EMBL/GenBank/DDBJ whole genome shotgun (WGS) entry which is preliminary data.</text>
</comment>
<dbReference type="Pfam" id="PF00400">
    <property type="entry name" value="WD40"/>
    <property type="match status" value="4"/>
</dbReference>
<feature type="repeat" description="WD" evidence="1">
    <location>
        <begin position="248"/>
        <end position="290"/>
    </location>
</feature>
<dbReference type="InterPro" id="IPR015943">
    <property type="entry name" value="WD40/YVTN_repeat-like_dom_sf"/>
</dbReference>
<dbReference type="SUPFAM" id="SSF50978">
    <property type="entry name" value="WD40 repeat-like"/>
    <property type="match status" value="1"/>
</dbReference>
<protein>
    <submittedName>
        <fullName evidence="3">Uncharacterized protein</fullName>
    </submittedName>
</protein>
<dbReference type="OrthoDB" id="5600002at2759"/>
<dbReference type="CDD" id="cd00200">
    <property type="entry name" value="WD40"/>
    <property type="match status" value="1"/>
</dbReference>
<dbReference type="PROSITE" id="PS50294">
    <property type="entry name" value="WD_REPEATS_REGION"/>
    <property type="match status" value="2"/>
</dbReference>
<proteinExistence type="predicted"/>
<keyword evidence="1" id="KW-0853">WD repeat</keyword>
<dbReference type="EMBL" id="CM017881">
    <property type="protein sequence ID" value="KAG1361853.1"/>
    <property type="molecule type" value="Genomic_DNA"/>
</dbReference>
<dbReference type="InterPro" id="IPR036322">
    <property type="entry name" value="WD40_repeat_dom_sf"/>
</dbReference>
<name>A0A8K0N7S2_COCNU</name>
<reference evidence="3" key="1">
    <citation type="journal article" date="2017" name="Gigascience">
        <title>The genome draft of coconut (Cocos nucifera).</title>
        <authorList>
            <person name="Xiao Y."/>
            <person name="Xu P."/>
            <person name="Fan H."/>
            <person name="Baudouin L."/>
            <person name="Xia W."/>
            <person name="Bocs S."/>
            <person name="Xu J."/>
            <person name="Li Q."/>
            <person name="Guo A."/>
            <person name="Zhou L."/>
            <person name="Li J."/>
            <person name="Wu Y."/>
            <person name="Ma Z."/>
            <person name="Armero A."/>
            <person name="Issali A.E."/>
            <person name="Liu N."/>
            <person name="Peng M."/>
            <person name="Yang Y."/>
        </authorList>
    </citation>
    <scope>NUCLEOTIDE SEQUENCE</scope>
    <source>
        <tissue evidence="3">Spear leaf of Hainan Tall coconut</tissue>
    </source>
</reference>
<feature type="repeat" description="WD" evidence="1">
    <location>
        <begin position="330"/>
        <end position="370"/>
    </location>
</feature>
<accession>A0A8K0N7S2</accession>
<dbReference type="PANTHER" id="PTHR44376">
    <property type="entry name" value="TRANSCRIPTIONAL REGULATOR OF FILAMENTOUS GROWTH FLO8"/>
    <property type="match status" value="1"/>
</dbReference>
<feature type="region of interest" description="Disordered" evidence="2">
    <location>
        <begin position="116"/>
        <end position="148"/>
    </location>
</feature>
<sequence length="444" mass="48566">MVMITNYHYNDEIDVGNLKWPRSFFAEQTAEMSHTGILLNQGVSGLPLKGWPLTGIDQLRPSLGAQVQKPFMSTQNQFQLLPSNQQQQFLAQAQAQTSLGSSPSYGEMDTRRFRALPRGGLNGKDGQPGGNDGSIGSPIQSNSPKVRQDQAEYLMKDDLEHFGDVGSLDDNVESFLSHDDGDARDIFAALKRSPTEHNTESLKGFTFTEAGSIRTSNSKVVCCHFSSDGKLLASAGHEKKPSISLHTFNGHSSQVTSLDFHPKTTDLFCSCDGNGEIRYWNASQYSCSRVSKGGTARVRFQPRIGHLLAAAAENVVSIIDVETDMKTRALQGHKKVVHSVCWDANGDHLASVSQDSVKVWSLTSGECIHELSSNGNQFHSCIFHPRYPKLLVIGGYQTLELWNMAENQTIPVLAHDGLIAALAQSPLKGIVASASHDKSVKIWK</sequence>
<organism evidence="3 4">
    <name type="scientific">Cocos nucifera</name>
    <name type="common">Coconut palm</name>
    <dbReference type="NCBI Taxonomy" id="13894"/>
    <lineage>
        <taxon>Eukaryota</taxon>
        <taxon>Viridiplantae</taxon>
        <taxon>Streptophyta</taxon>
        <taxon>Embryophyta</taxon>
        <taxon>Tracheophyta</taxon>
        <taxon>Spermatophyta</taxon>
        <taxon>Magnoliopsida</taxon>
        <taxon>Liliopsida</taxon>
        <taxon>Arecaceae</taxon>
        <taxon>Arecoideae</taxon>
        <taxon>Cocoseae</taxon>
        <taxon>Attaleinae</taxon>
        <taxon>Cocos</taxon>
    </lineage>
</organism>
<dbReference type="AlphaFoldDB" id="A0A8K0N7S2"/>
<evidence type="ECO:0000313" key="4">
    <source>
        <dbReference type="Proteomes" id="UP000797356"/>
    </source>
</evidence>
<dbReference type="PROSITE" id="PS50082">
    <property type="entry name" value="WD_REPEATS_2"/>
    <property type="match status" value="3"/>
</dbReference>
<gene>
    <name evidence="3" type="ORF">COCNU_10G000720</name>
</gene>
<evidence type="ECO:0000256" key="1">
    <source>
        <dbReference type="PROSITE-ProRule" id="PRU00221"/>
    </source>
</evidence>
<dbReference type="Proteomes" id="UP000797356">
    <property type="component" value="Chromosome 10"/>
</dbReference>
<dbReference type="GO" id="GO:0003714">
    <property type="term" value="F:transcription corepressor activity"/>
    <property type="evidence" value="ECO:0007669"/>
    <property type="project" value="InterPro"/>
</dbReference>
<dbReference type="InterPro" id="IPR044716">
    <property type="entry name" value="LEUNIG-like"/>
</dbReference>
<evidence type="ECO:0000313" key="3">
    <source>
        <dbReference type="EMBL" id="KAG1361853.1"/>
    </source>
</evidence>
<feature type="repeat" description="WD" evidence="1">
    <location>
        <begin position="412"/>
        <end position="444"/>
    </location>
</feature>
<dbReference type="PANTHER" id="PTHR44376:SF9">
    <property type="entry name" value="TRANSCRIPTIONAL COREPRESSOR LEUNIG_HOMOLOG"/>
    <property type="match status" value="1"/>
</dbReference>
<dbReference type="Gene3D" id="2.130.10.10">
    <property type="entry name" value="YVTN repeat-like/Quinoprotein amine dehydrogenase"/>
    <property type="match status" value="2"/>
</dbReference>